<name>A0A061A909_9MOLU</name>
<evidence type="ECO:0000256" key="10">
    <source>
        <dbReference type="ARBA" id="ARBA00052330"/>
    </source>
</evidence>
<feature type="binding site" evidence="18">
    <location>
        <position position="296"/>
    </location>
    <ligand>
        <name>ATP</name>
        <dbReference type="ChEBI" id="CHEBI:30616"/>
    </ligand>
</feature>
<evidence type="ECO:0000256" key="9">
    <source>
        <dbReference type="ARBA" id="ARBA00050570"/>
    </source>
</evidence>
<keyword evidence="8 18" id="KW-0784">Thiamine biosynthesis</keyword>
<keyword evidence="3 18" id="KW-0820">tRNA-binding</keyword>
<proteinExistence type="inferred from homology"/>
<dbReference type="EMBL" id="LK028559">
    <property type="protein sequence ID" value="CDR30370.1"/>
    <property type="molecule type" value="Genomic_DNA"/>
</dbReference>
<dbReference type="GO" id="GO:0140741">
    <property type="term" value="F:tRNA-uracil-4 sulfurtransferase activity"/>
    <property type="evidence" value="ECO:0007669"/>
    <property type="project" value="UniProtKB-EC"/>
</dbReference>
<dbReference type="InterPro" id="IPR049961">
    <property type="entry name" value="ThiI_N"/>
</dbReference>
<comment type="similarity">
    <text evidence="12 18">Belongs to the ThiI family.</text>
</comment>
<dbReference type="PATRIC" id="fig|35623.3.peg.297"/>
<evidence type="ECO:0000256" key="5">
    <source>
        <dbReference type="ARBA" id="ARBA00022741"/>
    </source>
</evidence>
<dbReference type="InterPro" id="IPR054173">
    <property type="entry name" value="ThiI_fer"/>
</dbReference>
<evidence type="ECO:0000256" key="15">
    <source>
        <dbReference type="ARBA" id="ARBA00075337"/>
    </source>
</evidence>
<dbReference type="GO" id="GO:0000049">
    <property type="term" value="F:tRNA binding"/>
    <property type="evidence" value="ECO:0007669"/>
    <property type="project" value="UniProtKB-UniRule"/>
</dbReference>
<comment type="catalytic activity">
    <reaction evidence="10 18">
        <text>[ThiS sulfur-carrier protein]-C-terminal Gly-Gly-AMP + S-sulfanyl-L-cysteinyl-[cysteine desulfurase] + AH2 = [ThiS sulfur-carrier protein]-C-terminal-Gly-aminoethanethioate + L-cysteinyl-[cysteine desulfurase] + A + AMP + 2 H(+)</text>
        <dbReference type="Rhea" id="RHEA:43340"/>
        <dbReference type="Rhea" id="RHEA-COMP:12157"/>
        <dbReference type="Rhea" id="RHEA-COMP:12158"/>
        <dbReference type="Rhea" id="RHEA-COMP:12910"/>
        <dbReference type="Rhea" id="RHEA-COMP:19908"/>
        <dbReference type="ChEBI" id="CHEBI:13193"/>
        <dbReference type="ChEBI" id="CHEBI:15378"/>
        <dbReference type="ChEBI" id="CHEBI:17499"/>
        <dbReference type="ChEBI" id="CHEBI:29950"/>
        <dbReference type="ChEBI" id="CHEBI:61963"/>
        <dbReference type="ChEBI" id="CHEBI:90618"/>
        <dbReference type="ChEBI" id="CHEBI:232372"/>
        <dbReference type="ChEBI" id="CHEBI:456215"/>
    </reaction>
</comment>
<dbReference type="HAMAP" id="MF_00021">
    <property type="entry name" value="ThiI"/>
    <property type="match status" value="1"/>
</dbReference>
<dbReference type="RefSeq" id="WP_045748928.1">
    <property type="nucleotide sequence ID" value="NZ_FUZK01000002.1"/>
</dbReference>
<dbReference type="EC" id="2.8.1.4" evidence="13 18"/>
<dbReference type="InterPro" id="IPR014729">
    <property type="entry name" value="Rossmann-like_a/b/a_fold"/>
</dbReference>
<dbReference type="InterPro" id="IPR049962">
    <property type="entry name" value="THUMP_ThiI"/>
</dbReference>
<dbReference type="SUPFAM" id="SSF143437">
    <property type="entry name" value="THUMP domain-like"/>
    <property type="match status" value="1"/>
</dbReference>
<evidence type="ECO:0000256" key="14">
    <source>
        <dbReference type="ARBA" id="ARBA00071867"/>
    </source>
</evidence>
<keyword evidence="7 18" id="KW-0694">RNA-binding</keyword>
<keyword evidence="6 18" id="KW-0067">ATP-binding</keyword>
<dbReference type="SMART" id="SM00981">
    <property type="entry name" value="THUMP"/>
    <property type="match status" value="1"/>
</dbReference>
<evidence type="ECO:0000256" key="12">
    <source>
        <dbReference type="ARBA" id="ARBA00061472"/>
    </source>
</evidence>
<dbReference type="FunFam" id="3.40.50.620:FF:000053">
    <property type="entry name" value="Probable tRNA sulfurtransferase"/>
    <property type="match status" value="1"/>
</dbReference>
<evidence type="ECO:0000256" key="1">
    <source>
        <dbReference type="ARBA" id="ARBA00004496"/>
    </source>
</evidence>
<dbReference type="GO" id="GO:0004810">
    <property type="term" value="F:CCA tRNA nucleotidyltransferase activity"/>
    <property type="evidence" value="ECO:0007669"/>
    <property type="project" value="InterPro"/>
</dbReference>
<feature type="binding site" evidence="18">
    <location>
        <begin position="181"/>
        <end position="182"/>
    </location>
    <ligand>
        <name>ATP</name>
        <dbReference type="ChEBI" id="CHEBI:30616"/>
    </ligand>
</feature>
<dbReference type="GO" id="GO:0009229">
    <property type="term" value="P:thiamine diphosphate biosynthetic process"/>
    <property type="evidence" value="ECO:0007669"/>
    <property type="project" value="UniProtKB-UniRule"/>
</dbReference>
<dbReference type="Pfam" id="PF02926">
    <property type="entry name" value="THUMP"/>
    <property type="match status" value="1"/>
</dbReference>
<dbReference type="PANTHER" id="PTHR43209:SF1">
    <property type="entry name" value="TRNA SULFURTRANSFERASE"/>
    <property type="match status" value="1"/>
</dbReference>
<dbReference type="SUPFAM" id="SSF52402">
    <property type="entry name" value="Adenine nucleotide alpha hydrolases-like"/>
    <property type="match status" value="1"/>
</dbReference>
<feature type="binding site" evidence="18">
    <location>
        <position position="287"/>
    </location>
    <ligand>
        <name>ATP</name>
        <dbReference type="ChEBI" id="CHEBI:30616"/>
    </ligand>
</feature>
<feature type="domain" description="THUMP" evidence="19">
    <location>
        <begin position="58"/>
        <end position="163"/>
    </location>
</feature>
<dbReference type="KEGG" id="aoc:Aocu_02970"/>
<evidence type="ECO:0000256" key="7">
    <source>
        <dbReference type="ARBA" id="ARBA00022884"/>
    </source>
</evidence>
<organism evidence="20 21">
    <name type="scientific">Acholeplasma oculi</name>
    <dbReference type="NCBI Taxonomy" id="35623"/>
    <lineage>
        <taxon>Bacteria</taxon>
        <taxon>Bacillati</taxon>
        <taxon>Mycoplasmatota</taxon>
        <taxon>Mollicutes</taxon>
        <taxon>Acholeplasmatales</taxon>
        <taxon>Acholeplasmataceae</taxon>
        <taxon>Acholeplasma</taxon>
    </lineage>
</organism>
<protein>
    <recommendedName>
        <fullName evidence="14 18">Probable tRNA sulfurtransferase</fullName>
        <ecNumber evidence="13 18">2.8.1.4</ecNumber>
    </recommendedName>
    <alternativeName>
        <fullName evidence="15 18">Sulfur carrier protein ThiS sulfurtransferase</fullName>
    </alternativeName>
    <alternativeName>
        <fullName evidence="16 18">Thiamine biosynthesis protein ThiI</fullName>
    </alternativeName>
    <alternativeName>
        <fullName evidence="17 18">tRNA 4-thiouridine synthase</fullName>
    </alternativeName>
</protein>
<comment type="subcellular location">
    <subcellularLocation>
        <location evidence="1 18">Cytoplasm</location>
    </subcellularLocation>
</comment>
<evidence type="ECO:0000256" key="6">
    <source>
        <dbReference type="ARBA" id="ARBA00022840"/>
    </source>
</evidence>
<feature type="binding site" evidence="18">
    <location>
        <begin position="206"/>
        <end position="207"/>
    </location>
    <ligand>
        <name>ATP</name>
        <dbReference type="ChEBI" id="CHEBI:30616"/>
    </ligand>
</feature>
<accession>A0A061A909</accession>
<dbReference type="PROSITE" id="PS51165">
    <property type="entry name" value="THUMP"/>
    <property type="match status" value="1"/>
</dbReference>
<evidence type="ECO:0000313" key="21">
    <source>
        <dbReference type="Proteomes" id="UP000032434"/>
    </source>
</evidence>
<keyword evidence="21" id="KW-1185">Reference proteome</keyword>
<dbReference type="Pfam" id="PF02568">
    <property type="entry name" value="ThiI"/>
    <property type="match status" value="1"/>
</dbReference>
<dbReference type="GO" id="GO:0052837">
    <property type="term" value="P:thiazole biosynthetic process"/>
    <property type="evidence" value="ECO:0007669"/>
    <property type="project" value="TreeGrafter"/>
</dbReference>
<feature type="binding site" evidence="18">
    <location>
        <position position="265"/>
    </location>
    <ligand>
        <name>ATP</name>
        <dbReference type="ChEBI" id="CHEBI:30616"/>
    </ligand>
</feature>
<keyword evidence="2 18" id="KW-0963">Cytoplasm</keyword>
<dbReference type="CDD" id="cd01712">
    <property type="entry name" value="PPase_ThiI"/>
    <property type="match status" value="1"/>
</dbReference>
<evidence type="ECO:0000256" key="16">
    <source>
        <dbReference type="ARBA" id="ARBA00077849"/>
    </source>
</evidence>
<dbReference type="Pfam" id="PF22025">
    <property type="entry name" value="ThiI_fer"/>
    <property type="match status" value="1"/>
</dbReference>
<dbReference type="InterPro" id="IPR003720">
    <property type="entry name" value="tRNA_STrfase"/>
</dbReference>
<evidence type="ECO:0000256" key="11">
    <source>
        <dbReference type="ARBA" id="ARBA00058382"/>
    </source>
</evidence>
<dbReference type="Gene3D" id="3.40.50.620">
    <property type="entry name" value="HUPs"/>
    <property type="match status" value="1"/>
</dbReference>
<evidence type="ECO:0000256" key="8">
    <source>
        <dbReference type="ARBA" id="ARBA00022977"/>
    </source>
</evidence>
<dbReference type="UniPathway" id="UPA00060"/>
<gene>
    <name evidence="18 20" type="primary">thiI</name>
    <name evidence="20" type="ORF">Aocu_02970</name>
</gene>
<dbReference type="Proteomes" id="UP000032434">
    <property type="component" value="Chromosome 1"/>
</dbReference>
<dbReference type="InterPro" id="IPR004114">
    <property type="entry name" value="THUMP_dom"/>
</dbReference>
<comment type="function">
    <text evidence="11 18">Catalyzes the ATP-dependent transfer of a sulfur to tRNA to produce 4-thiouridine in position 8 of tRNAs, which functions as a near-UV photosensor. Also catalyzes the transfer of sulfur to the sulfur carrier protein ThiS, forming ThiS-thiocarboxylate. This is a step in the synthesis of thiazole, in the thiamine biosynthesis pathway. The sulfur is donated as persulfide by IscS.</text>
</comment>
<dbReference type="CDD" id="cd11716">
    <property type="entry name" value="THUMP_ThiI"/>
    <property type="match status" value="1"/>
</dbReference>
<comment type="pathway">
    <text evidence="18">Cofactor biosynthesis; thiamine diphosphate biosynthesis.</text>
</comment>
<dbReference type="Gene3D" id="3.30.2130.30">
    <property type="match status" value="1"/>
</dbReference>
<dbReference type="AlphaFoldDB" id="A0A061A909"/>
<dbReference type="InterPro" id="IPR020536">
    <property type="entry name" value="ThiI_AANH"/>
</dbReference>
<dbReference type="OrthoDB" id="9773948at2"/>
<evidence type="ECO:0000256" key="3">
    <source>
        <dbReference type="ARBA" id="ARBA00022555"/>
    </source>
</evidence>
<evidence type="ECO:0000259" key="19">
    <source>
        <dbReference type="PROSITE" id="PS51165"/>
    </source>
</evidence>
<keyword evidence="4 18" id="KW-0808">Transferase</keyword>
<comment type="catalytic activity">
    <reaction evidence="9 18">
        <text>[ThiI sulfur-carrier protein]-S-sulfanyl-L-cysteine + a uridine in tRNA + 2 reduced [2Fe-2S]-[ferredoxin] + ATP + H(+) = [ThiI sulfur-carrier protein]-L-cysteine + a 4-thiouridine in tRNA + 2 oxidized [2Fe-2S]-[ferredoxin] + AMP + diphosphate</text>
        <dbReference type="Rhea" id="RHEA:24176"/>
        <dbReference type="Rhea" id="RHEA-COMP:10000"/>
        <dbReference type="Rhea" id="RHEA-COMP:10001"/>
        <dbReference type="Rhea" id="RHEA-COMP:13337"/>
        <dbReference type="Rhea" id="RHEA-COMP:13338"/>
        <dbReference type="Rhea" id="RHEA-COMP:13339"/>
        <dbReference type="Rhea" id="RHEA-COMP:13340"/>
        <dbReference type="ChEBI" id="CHEBI:15378"/>
        <dbReference type="ChEBI" id="CHEBI:29950"/>
        <dbReference type="ChEBI" id="CHEBI:30616"/>
        <dbReference type="ChEBI" id="CHEBI:33019"/>
        <dbReference type="ChEBI" id="CHEBI:33737"/>
        <dbReference type="ChEBI" id="CHEBI:33738"/>
        <dbReference type="ChEBI" id="CHEBI:61963"/>
        <dbReference type="ChEBI" id="CHEBI:65315"/>
        <dbReference type="ChEBI" id="CHEBI:136798"/>
        <dbReference type="ChEBI" id="CHEBI:456215"/>
        <dbReference type="EC" id="2.8.1.4"/>
    </reaction>
</comment>
<evidence type="ECO:0000256" key="13">
    <source>
        <dbReference type="ARBA" id="ARBA00066827"/>
    </source>
</evidence>
<reference evidence="21" key="1">
    <citation type="submission" date="2014-05" db="EMBL/GenBank/DDBJ databases">
        <authorList>
            <person name="Kube M."/>
        </authorList>
    </citation>
    <scope>NUCLEOTIDE SEQUENCE [LARGE SCALE GENOMIC DNA]</scope>
</reference>
<dbReference type="GO" id="GO:0009228">
    <property type="term" value="P:thiamine biosynthetic process"/>
    <property type="evidence" value="ECO:0007669"/>
    <property type="project" value="UniProtKB-KW"/>
</dbReference>
<dbReference type="GO" id="GO:0005524">
    <property type="term" value="F:ATP binding"/>
    <property type="evidence" value="ECO:0007669"/>
    <property type="project" value="UniProtKB-UniRule"/>
</dbReference>
<evidence type="ECO:0000256" key="4">
    <source>
        <dbReference type="ARBA" id="ARBA00022679"/>
    </source>
</evidence>
<evidence type="ECO:0000256" key="18">
    <source>
        <dbReference type="HAMAP-Rule" id="MF_00021"/>
    </source>
</evidence>
<dbReference type="NCBIfam" id="TIGR00342">
    <property type="entry name" value="tRNA uracil 4-sulfurtransferase ThiI"/>
    <property type="match status" value="1"/>
</dbReference>
<dbReference type="PANTHER" id="PTHR43209">
    <property type="entry name" value="TRNA SULFURTRANSFERASE"/>
    <property type="match status" value="1"/>
</dbReference>
<sequence>MNRAILVRFGDLVLKGKNKPAFIKQIKEILKQKLRKLNVKFEYQHDRIFVHFDEIEEQQVLKQLTYVSGVHSYSFIYKTEKDLDKIAALSLEVIQIEMKFPSTFKVETKRIDKTFLSGSLEVSQRISGMILPKLEGVTVDVKNPEQILNIEIRLDAAYIYMGKIMGLGGFPIGLGPKSLVMLSGGIDSPVAAYLMMKKGIEVELFHFESTPLTPLESVQKVIDISKKLSKYMPNDKIKLHLVPFTKIHEDILKFVEDSYIITIMRRIFYRMGERFAIKNKLDALINGESIGQVASQTLGSLKVVESVTTLPILRPLITYDKNPIIDISKVIETYDISVRPFNDCCSIYVPQRPVTNPTIEFSLKQEEKLVDLEALMMDALNHIKTLEITPETDLEIALHGFDVREALNNL</sequence>
<dbReference type="GO" id="GO:0005829">
    <property type="term" value="C:cytosol"/>
    <property type="evidence" value="ECO:0007669"/>
    <property type="project" value="TreeGrafter"/>
</dbReference>
<dbReference type="InParanoid" id="A0A061A909"/>
<evidence type="ECO:0000313" key="20">
    <source>
        <dbReference type="EMBL" id="CDR30370.1"/>
    </source>
</evidence>
<dbReference type="STRING" id="35623.Aocu_02970"/>
<dbReference type="FunCoup" id="A0A061A909">
    <property type="interactions" value="55"/>
</dbReference>
<dbReference type="InterPro" id="IPR050102">
    <property type="entry name" value="tRNA_sulfurtransferase_ThiI"/>
</dbReference>
<evidence type="ECO:0000256" key="2">
    <source>
        <dbReference type="ARBA" id="ARBA00022490"/>
    </source>
</evidence>
<keyword evidence="5 18" id="KW-0547">Nucleotide-binding</keyword>
<evidence type="ECO:0000256" key="17">
    <source>
        <dbReference type="ARBA" id="ARBA00080570"/>
    </source>
</evidence>
<dbReference type="GO" id="GO:0002937">
    <property type="term" value="P:tRNA 4-thiouridine biosynthesis"/>
    <property type="evidence" value="ECO:0007669"/>
    <property type="project" value="TreeGrafter"/>
</dbReference>
<dbReference type="HOGENOM" id="CLU_037952_4_0_14"/>